<feature type="compositionally biased region" description="Basic and acidic residues" evidence="2">
    <location>
        <begin position="191"/>
        <end position="210"/>
    </location>
</feature>
<feature type="region of interest" description="Disordered" evidence="2">
    <location>
        <begin position="259"/>
        <end position="289"/>
    </location>
</feature>
<evidence type="ECO:0000256" key="1">
    <source>
        <dbReference type="SAM" id="Coils"/>
    </source>
</evidence>
<feature type="coiled-coil region" evidence="1">
    <location>
        <begin position="138"/>
        <end position="165"/>
    </location>
</feature>
<keyword evidence="1" id="KW-0175">Coiled coil</keyword>
<proteinExistence type="predicted"/>
<gene>
    <name evidence="3" type="ORF">SISSUDRAFT_922025</name>
</gene>
<evidence type="ECO:0000313" key="4">
    <source>
        <dbReference type="Proteomes" id="UP000076798"/>
    </source>
</evidence>
<dbReference type="OrthoDB" id="3246510at2759"/>
<reference evidence="3 4" key="1">
    <citation type="journal article" date="2016" name="Mol. Biol. Evol.">
        <title>Comparative Genomics of Early-Diverging Mushroom-Forming Fungi Provides Insights into the Origins of Lignocellulose Decay Capabilities.</title>
        <authorList>
            <person name="Nagy L.G."/>
            <person name="Riley R."/>
            <person name="Tritt A."/>
            <person name="Adam C."/>
            <person name="Daum C."/>
            <person name="Floudas D."/>
            <person name="Sun H."/>
            <person name="Yadav J.S."/>
            <person name="Pangilinan J."/>
            <person name="Larsson K.H."/>
            <person name="Matsuura K."/>
            <person name="Barry K."/>
            <person name="Labutti K."/>
            <person name="Kuo R."/>
            <person name="Ohm R.A."/>
            <person name="Bhattacharya S.S."/>
            <person name="Shirouzu T."/>
            <person name="Yoshinaga Y."/>
            <person name="Martin F.M."/>
            <person name="Grigoriev I.V."/>
            <person name="Hibbett D.S."/>
        </authorList>
    </citation>
    <scope>NUCLEOTIDE SEQUENCE [LARGE SCALE GENOMIC DNA]</scope>
    <source>
        <strain evidence="3 4">HHB10207 ss-3</strain>
    </source>
</reference>
<organism evidence="3 4">
    <name type="scientific">Sistotremastrum suecicum HHB10207 ss-3</name>
    <dbReference type="NCBI Taxonomy" id="1314776"/>
    <lineage>
        <taxon>Eukaryota</taxon>
        <taxon>Fungi</taxon>
        <taxon>Dikarya</taxon>
        <taxon>Basidiomycota</taxon>
        <taxon>Agaricomycotina</taxon>
        <taxon>Agaricomycetes</taxon>
        <taxon>Sistotremastrales</taxon>
        <taxon>Sistotremastraceae</taxon>
        <taxon>Sistotremastrum</taxon>
    </lineage>
</organism>
<protein>
    <submittedName>
        <fullName evidence="3">Uncharacterized protein</fullName>
    </submittedName>
</protein>
<dbReference type="STRING" id="1314776.A0A166BX33"/>
<dbReference type="AlphaFoldDB" id="A0A166BX33"/>
<sequence>MRNSENALSAAKEEARNSRQLQEENAKAHLRTLTDLEASLAQSRDQADAFSSQIQKSDAERTELVKALTEKDCVITELQSEIQRMRDRLSDLEKKHALLPERFTSDNLDDVEAALVANVRKAAQASLQADLVMKTNEISRRDRTINTLQDRIKTLEKALAKNIEIQEKEGQADVHVIQSEKFDSPVTSDPDADKAGPDQDKDAPSTIMDDRTDYSQGLTAIAGNFSYQNLRSGNSTAHHVHNEVTSNTHQAPLRTSFGRLAGTSDENMDAAQSSSPVKRARAEDDDADYVEPKAARKVSSFLTFLVS</sequence>
<name>A0A166BX33_9AGAM</name>
<accession>A0A166BX33</accession>
<keyword evidence="4" id="KW-1185">Reference proteome</keyword>
<dbReference type="EMBL" id="KV428098">
    <property type="protein sequence ID" value="KZT36842.1"/>
    <property type="molecule type" value="Genomic_DNA"/>
</dbReference>
<evidence type="ECO:0000256" key="2">
    <source>
        <dbReference type="SAM" id="MobiDB-lite"/>
    </source>
</evidence>
<feature type="region of interest" description="Disordered" evidence="2">
    <location>
        <begin position="182"/>
        <end position="210"/>
    </location>
</feature>
<evidence type="ECO:0000313" key="3">
    <source>
        <dbReference type="EMBL" id="KZT36842.1"/>
    </source>
</evidence>
<dbReference type="Proteomes" id="UP000076798">
    <property type="component" value="Unassembled WGS sequence"/>
</dbReference>
<feature type="compositionally biased region" description="Basic and acidic residues" evidence="2">
    <location>
        <begin position="11"/>
        <end position="27"/>
    </location>
</feature>
<feature type="region of interest" description="Disordered" evidence="2">
    <location>
        <begin position="1"/>
        <end position="27"/>
    </location>
</feature>